<proteinExistence type="predicted"/>
<accession>A0AAD4L2K1</accession>
<evidence type="ECO:0000313" key="3">
    <source>
        <dbReference type="EMBL" id="KAH8706049.1"/>
    </source>
</evidence>
<dbReference type="Pfam" id="PF25581">
    <property type="entry name" value="AsqO_C"/>
    <property type="match status" value="1"/>
</dbReference>
<comment type="caution">
    <text evidence="3">The sequence shown here is derived from an EMBL/GenBank/DDBJ whole genome shotgun (WGS) entry which is preliminary data.</text>
</comment>
<dbReference type="Pfam" id="PF24137">
    <property type="entry name" value="DA_N"/>
    <property type="match status" value="1"/>
</dbReference>
<keyword evidence="4" id="KW-1185">Reference proteome</keyword>
<evidence type="ECO:0000259" key="1">
    <source>
        <dbReference type="Pfam" id="PF24137"/>
    </source>
</evidence>
<dbReference type="EMBL" id="JAJTJA010000001">
    <property type="protein sequence ID" value="KAH8706049.1"/>
    <property type="molecule type" value="Genomic_DNA"/>
</dbReference>
<dbReference type="GeneID" id="70240444"/>
<feature type="non-terminal residue" evidence="3">
    <location>
        <position position="273"/>
    </location>
</feature>
<dbReference type="InterPro" id="IPR056402">
    <property type="entry name" value="DA_N"/>
</dbReference>
<protein>
    <submittedName>
        <fullName evidence="3">Uncharacterized protein</fullName>
    </submittedName>
</protein>
<sequence length="273" mass="29321">SDVQFVSCSSGADSPKVVPYNLTSFDWWYFDAVSEDGTEEVVVVFYSASEASFPFDLDIKSDLSVMVQGTWEGGTSSLLYSSFADEATVTTVGDGSNGNWTNAGGYWTSTSDLSQYSISIETDNVFGTFVLESVAPGHYPCGPLEVGQNEEILPGIGWVNVVPDAQGTVNMTIDGKLLSFTGYGYHDKNWSNQPFADAVKSWYWGHGRLGPYSVVWYDAIAADGTEYVSGYAVQNGQVVSSTCSGVKVRPIGVNSEYPPQPSIGSPGGFNIEL</sequence>
<evidence type="ECO:0000313" key="4">
    <source>
        <dbReference type="Proteomes" id="UP001201262"/>
    </source>
</evidence>
<feature type="non-terminal residue" evidence="3">
    <location>
        <position position="1"/>
    </location>
</feature>
<reference evidence="3" key="1">
    <citation type="submission" date="2021-12" db="EMBL/GenBank/DDBJ databases">
        <title>Convergent genome expansion in fungi linked to evolution of root-endophyte symbiosis.</title>
        <authorList>
            <consortium name="DOE Joint Genome Institute"/>
            <person name="Ke Y.-H."/>
            <person name="Bonito G."/>
            <person name="Liao H.-L."/>
            <person name="Looney B."/>
            <person name="Rojas-Flechas A."/>
            <person name="Nash J."/>
            <person name="Hameed K."/>
            <person name="Schadt C."/>
            <person name="Martin F."/>
            <person name="Crous P.W."/>
            <person name="Miettinen O."/>
            <person name="Magnuson J.K."/>
            <person name="Labbe J."/>
            <person name="Jacobson D."/>
            <person name="Doktycz M.J."/>
            <person name="Veneault-Fourrey C."/>
            <person name="Kuo A."/>
            <person name="Mondo S."/>
            <person name="Calhoun S."/>
            <person name="Riley R."/>
            <person name="Ohm R."/>
            <person name="LaButti K."/>
            <person name="Andreopoulos B."/>
            <person name="Pangilinan J."/>
            <person name="Nolan M."/>
            <person name="Tritt A."/>
            <person name="Clum A."/>
            <person name="Lipzen A."/>
            <person name="Daum C."/>
            <person name="Barry K."/>
            <person name="Grigoriev I.V."/>
            <person name="Vilgalys R."/>
        </authorList>
    </citation>
    <scope>NUCLEOTIDE SEQUENCE</scope>
    <source>
        <strain evidence="3">PMI_201</strain>
    </source>
</reference>
<dbReference type="SUPFAM" id="SSF159245">
    <property type="entry name" value="AttH-like"/>
    <property type="match status" value="1"/>
</dbReference>
<dbReference type="AlphaFoldDB" id="A0AAD4L2K1"/>
<feature type="domain" description="AsqO/PenF-like C-terminal" evidence="2">
    <location>
        <begin position="197"/>
        <end position="272"/>
    </location>
</feature>
<evidence type="ECO:0000259" key="2">
    <source>
        <dbReference type="Pfam" id="PF25581"/>
    </source>
</evidence>
<organism evidence="3 4">
    <name type="scientific">Talaromyces proteolyticus</name>
    <dbReference type="NCBI Taxonomy" id="1131652"/>
    <lineage>
        <taxon>Eukaryota</taxon>
        <taxon>Fungi</taxon>
        <taxon>Dikarya</taxon>
        <taxon>Ascomycota</taxon>
        <taxon>Pezizomycotina</taxon>
        <taxon>Eurotiomycetes</taxon>
        <taxon>Eurotiomycetidae</taxon>
        <taxon>Eurotiales</taxon>
        <taxon>Trichocomaceae</taxon>
        <taxon>Talaromyces</taxon>
        <taxon>Talaromyces sect. Bacilispori</taxon>
    </lineage>
</organism>
<dbReference type="Proteomes" id="UP001201262">
    <property type="component" value="Unassembled WGS sequence"/>
</dbReference>
<name>A0AAD4L2K1_9EURO</name>
<feature type="domain" description="Diels-Alderase N-terminal" evidence="1">
    <location>
        <begin position="15"/>
        <end position="190"/>
    </location>
</feature>
<dbReference type="InterPro" id="IPR057722">
    <property type="entry name" value="AsqO/PenF-like_C"/>
</dbReference>
<gene>
    <name evidence="3" type="ORF">BGW36DRAFT_272493</name>
</gene>
<dbReference type="RefSeq" id="XP_046078670.1">
    <property type="nucleotide sequence ID" value="XM_046210157.1"/>
</dbReference>